<accession>A0AAE3SJL5</accession>
<dbReference type="Proteomes" id="UP001207408">
    <property type="component" value="Unassembled WGS sequence"/>
</dbReference>
<dbReference type="GO" id="GO:0017004">
    <property type="term" value="P:cytochrome complex assembly"/>
    <property type="evidence" value="ECO:0007669"/>
    <property type="project" value="UniProtKB-KW"/>
</dbReference>
<sequence length="1024" mass="114021">MKKILTFLSAPYLMIVLLILLAASMGIATFVENDFGTNAAKALYYNSWWFEALFVLLAVNLLLNIVKPYMYSKGKLAVLLFHVSFFIIILGAALTRYVGCEGLMHIREGETADRFLSSGSYISGSVEKNGEVVLFEQEVFMSEKSKGCFSEKVSVGGDDIQIKSVDYISQTTYVATEGAGGKPYVSIVYSDLQGGRRNVGLFWGDKVSVDDYVIAFGEDTVADFHIYPEGDSLMFCSTHSVFTTDMASQQEKEIGVGVSHQFVPKKLYKTEGIFIVQTHYMTSAILQPVPVSEGENGSYEESVILNVAVDDSVKTLVLQGNIGALGETNSIEVDGCKITASYGSKILNIPFKIMLNDFQLDRYPGSESPSSFASEVTLYDAERGVKADFRIFMNNILNYKGYRFYQSSYDKDELGTVLSVNNDYWGTTITYVGYFLMSISMLLSLIASKSRFVHLSKVVKEVGNQKKSLVLLGLFFMSICAYSQSVDEAVKVSETQAEKFGELWVQDNGGRLKPLNSMNGEVLRKLVKHNTFKGYSADRVVLSMLAYPELWQKVPMITVKAESIKRIVGNRDKKASFADFFTSSGVYKLSKEVNDAYRTKPSYRTKEQNDLIKIDEQVNVLYMAKTGQLLKIFPVPGEEGAAWLQPGQYSERIEGGDSLFVRNVFGIYLKSLIEGKDQEALKYLDAINKYQKKYGADIIPGNKVKSLEIFYNRSNLFLMLAPVLFVLGLLLVVIQFAYLFVPKKSPGMVNVIGFWVLFLGFLAYSGGLALRWYISGHAPWSNSYESMLYIGWSMLLAGLIFSGRSAIALSVAALFSGIVLLVSHLSWMNPEITNLVPVLKSYWLTIHVAVIVASYGFLGLGALMAFFNLILIGVQKTGDKKIELTIKELSAIVEMGLTVGLYLMTIGSFLGGIWANESWGRYWGWDPKETWSLVTIVVYAVILHLRFVPSLRSLVIFNAVSVVGFFSVLMTYLGVNYYLAGMHSYAKGDPVPVPDFVYYVIVTIVVVVGYAFYNHDKTRKTSLG</sequence>
<comment type="subcellular location">
    <subcellularLocation>
        <location evidence="1">Membrane</location>
        <topology evidence="1">Multi-pass membrane protein</topology>
    </subcellularLocation>
</comment>
<evidence type="ECO:0000256" key="1">
    <source>
        <dbReference type="ARBA" id="ARBA00004141"/>
    </source>
</evidence>
<feature type="transmembrane region" description="Helical" evidence="6">
    <location>
        <begin position="468"/>
        <end position="486"/>
    </location>
</feature>
<organism evidence="9 10">
    <name type="scientific">Plebeiibacterium marinum</name>
    <dbReference type="NCBI Taxonomy" id="2992111"/>
    <lineage>
        <taxon>Bacteria</taxon>
        <taxon>Pseudomonadati</taxon>
        <taxon>Bacteroidota</taxon>
        <taxon>Bacteroidia</taxon>
        <taxon>Marinilabiliales</taxon>
        <taxon>Marinilabiliaceae</taxon>
        <taxon>Plebeiibacterium</taxon>
    </lineage>
</organism>
<dbReference type="EMBL" id="JAPDPI010000016">
    <property type="protein sequence ID" value="MCW3805865.1"/>
    <property type="molecule type" value="Genomic_DNA"/>
</dbReference>
<feature type="transmembrane region" description="Helical" evidence="6">
    <location>
        <begin position="43"/>
        <end position="66"/>
    </location>
</feature>
<evidence type="ECO:0000256" key="5">
    <source>
        <dbReference type="ARBA" id="ARBA00023136"/>
    </source>
</evidence>
<keyword evidence="5 6" id="KW-0472">Membrane</keyword>
<feature type="transmembrane region" description="Helical" evidence="6">
    <location>
        <begin position="930"/>
        <end position="948"/>
    </location>
</feature>
<dbReference type="AlphaFoldDB" id="A0AAE3SJL5"/>
<evidence type="ECO:0000256" key="6">
    <source>
        <dbReference type="SAM" id="Phobius"/>
    </source>
</evidence>
<feature type="transmembrane region" description="Helical" evidence="6">
    <location>
        <begin position="424"/>
        <end position="447"/>
    </location>
</feature>
<dbReference type="GO" id="GO:0020037">
    <property type="term" value="F:heme binding"/>
    <property type="evidence" value="ECO:0007669"/>
    <property type="project" value="InterPro"/>
</dbReference>
<feature type="transmembrane region" description="Helical" evidence="6">
    <location>
        <begin position="786"/>
        <end position="802"/>
    </location>
</feature>
<gene>
    <name evidence="9" type="primary">ccsA</name>
    <name evidence="9" type="ORF">OM074_09510</name>
</gene>
<dbReference type="RefSeq" id="WP_301199229.1">
    <property type="nucleotide sequence ID" value="NZ_JAPDPI010000016.1"/>
</dbReference>
<evidence type="ECO:0000256" key="3">
    <source>
        <dbReference type="ARBA" id="ARBA00022748"/>
    </source>
</evidence>
<feature type="domain" description="ResB-like" evidence="8">
    <location>
        <begin position="340"/>
        <end position="414"/>
    </location>
</feature>
<evidence type="ECO:0000259" key="7">
    <source>
        <dbReference type="Pfam" id="PF01578"/>
    </source>
</evidence>
<dbReference type="PANTHER" id="PTHR30071">
    <property type="entry name" value="HEME EXPORTER PROTEIN C"/>
    <property type="match status" value="1"/>
</dbReference>
<keyword evidence="10" id="KW-1185">Reference proteome</keyword>
<dbReference type="PANTHER" id="PTHR30071:SF1">
    <property type="entry name" value="CYTOCHROME B_B6 PROTEIN-RELATED"/>
    <property type="match status" value="1"/>
</dbReference>
<feature type="transmembrane region" description="Helical" evidence="6">
    <location>
        <begin position="955"/>
        <end position="976"/>
    </location>
</feature>
<feature type="transmembrane region" description="Helical" evidence="6">
    <location>
        <begin position="996"/>
        <end position="1013"/>
    </location>
</feature>
<protein>
    <submittedName>
        <fullName evidence="9">Cytochrome c biogenesis protein CcsA</fullName>
    </submittedName>
</protein>
<evidence type="ECO:0000256" key="2">
    <source>
        <dbReference type="ARBA" id="ARBA00022692"/>
    </source>
</evidence>
<dbReference type="InterPro" id="IPR002541">
    <property type="entry name" value="Cyt_c_assembly"/>
</dbReference>
<evidence type="ECO:0000256" key="4">
    <source>
        <dbReference type="ARBA" id="ARBA00022989"/>
    </source>
</evidence>
<dbReference type="GO" id="GO:0005886">
    <property type="term" value="C:plasma membrane"/>
    <property type="evidence" value="ECO:0007669"/>
    <property type="project" value="TreeGrafter"/>
</dbReference>
<reference evidence="9" key="1">
    <citation type="submission" date="2022-10" db="EMBL/GenBank/DDBJ databases">
        <authorList>
            <person name="Yu W.X."/>
        </authorList>
    </citation>
    <scope>NUCLEOTIDE SEQUENCE</scope>
    <source>
        <strain evidence="9">D04</strain>
    </source>
</reference>
<comment type="caution">
    <text evidence="9">The sequence shown here is derived from an EMBL/GenBank/DDBJ whole genome shotgun (WGS) entry which is preliminary data.</text>
</comment>
<dbReference type="Pfam" id="PF05140">
    <property type="entry name" value="ResB"/>
    <property type="match status" value="1"/>
</dbReference>
<keyword evidence="4 6" id="KW-1133">Transmembrane helix</keyword>
<feature type="transmembrane region" description="Helical" evidence="6">
    <location>
        <begin position="12"/>
        <end position="31"/>
    </location>
</feature>
<feature type="transmembrane region" description="Helical" evidence="6">
    <location>
        <begin position="846"/>
        <end position="871"/>
    </location>
</feature>
<keyword evidence="2 6" id="KW-0812">Transmembrane</keyword>
<feature type="transmembrane region" description="Helical" evidence="6">
    <location>
        <begin position="716"/>
        <end position="740"/>
    </location>
</feature>
<feature type="transmembrane region" description="Helical" evidence="6">
    <location>
        <begin position="752"/>
        <end position="774"/>
    </location>
</feature>
<dbReference type="InterPro" id="IPR045062">
    <property type="entry name" value="Cyt_c_biogenesis_CcsA/CcmC"/>
</dbReference>
<feature type="transmembrane region" description="Helical" evidence="6">
    <location>
        <begin position="892"/>
        <end position="915"/>
    </location>
</feature>
<feature type="transmembrane region" description="Helical" evidence="6">
    <location>
        <begin position="807"/>
        <end position="826"/>
    </location>
</feature>
<feature type="domain" description="Cytochrome c assembly protein" evidence="7">
    <location>
        <begin position="780"/>
        <end position="983"/>
    </location>
</feature>
<dbReference type="Pfam" id="PF01578">
    <property type="entry name" value="Cytochrom_C_asm"/>
    <property type="match status" value="1"/>
</dbReference>
<dbReference type="InterPro" id="IPR007816">
    <property type="entry name" value="ResB-like_domain"/>
</dbReference>
<feature type="transmembrane region" description="Helical" evidence="6">
    <location>
        <begin position="78"/>
        <end position="98"/>
    </location>
</feature>
<keyword evidence="3" id="KW-0201">Cytochrome c-type biogenesis</keyword>
<proteinExistence type="predicted"/>
<evidence type="ECO:0000313" key="9">
    <source>
        <dbReference type="EMBL" id="MCW3805865.1"/>
    </source>
</evidence>
<evidence type="ECO:0000313" key="10">
    <source>
        <dbReference type="Proteomes" id="UP001207408"/>
    </source>
</evidence>
<evidence type="ECO:0000259" key="8">
    <source>
        <dbReference type="Pfam" id="PF05140"/>
    </source>
</evidence>
<name>A0AAE3SJL5_9BACT</name>